<feature type="region of interest" description="Disordered" evidence="1">
    <location>
        <begin position="120"/>
        <end position="252"/>
    </location>
</feature>
<name>A0A8H6MD43_9AGAR</name>
<feature type="region of interest" description="Disordered" evidence="1">
    <location>
        <begin position="70"/>
        <end position="92"/>
    </location>
</feature>
<organism evidence="2 3">
    <name type="scientific">Ephemerocybe angulata</name>
    <dbReference type="NCBI Taxonomy" id="980116"/>
    <lineage>
        <taxon>Eukaryota</taxon>
        <taxon>Fungi</taxon>
        <taxon>Dikarya</taxon>
        <taxon>Basidiomycota</taxon>
        <taxon>Agaricomycotina</taxon>
        <taxon>Agaricomycetes</taxon>
        <taxon>Agaricomycetidae</taxon>
        <taxon>Agaricales</taxon>
        <taxon>Agaricineae</taxon>
        <taxon>Psathyrellaceae</taxon>
        <taxon>Ephemerocybe</taxon>
    </lineage>
</organism>
<proteinExistence type="predicted"/>
<protein>
    <submittedName>
        <fullName evidence="2">Uncharacterized protein</fullName>
    </submittedName>
</protein>
<gene>
    <name evidence="2" type="ORF">DFP72DRAFT_881369</name>
</gene>
<dbReference type="Proteomes" id="UP000521943">
    <property type="component" value="Unassembled WGS sequence"/>
</dbReference>
<feature type="compositionally biased region" description="Basic and acidic residues" evidence="1">
    <location>
        <begin position="186"/>
        <end position="201"/>
    </location>
</feature>
<dbReference type="AlphaFoldDB" id="A0A8H6MD43"/>
<evidence type="ECO:0000313" key="2">
    <source>
        <dbReference type="EMBL" id="KAF6760731.1"/>
    </source>
</evidence>
<feature type="compositionally biased region" description="Polar residues" evidence="1">
    <location>
        <begin position="203"/>
        <end position="217"/>
    </location>
</feature>
<reference evidence="2 3" key="1">
    <citation type="submission" date="2020-07" db="EMBL/GenBank/DDBJ databases">
        <title>Comparative genomics of pyrophilous fungi reveals a link between fire events and developmental genes.</title>
        <authorList>
            <consortium name="DOE Joint Genome Institute"/>
            <person name="Steindorff A.S."/>
            <person name="Carver A."/>
            <person name="Calhoun S."/>
            <person name="Stillman K."/>
            <person name="Liu H."/>
            <person name="Lipzen A."/>
            <person name="Pangilinan J."/>
            <person name="Labutti K."/>
            <person name="Bruns T.D."/>
            <person name="Grigoriev I.V."/>
        </authorList>
    </citation>
    <scope>NUCLEOTIDE SEQUENCE [LARGE SCALE GENOMIC DNA]</scope>
    <source>
        <strain evidence="2 3">CBS 144469</strain>
    </source>
</reference>
<comment type="caution">
    <text evidence="2">The sequence shown here is derived from an EMBL/GenBank/DDBJ whole genome shotgun (WGS) entry which is preliminary data.</text>
</comment>
<feature type="compositionally biased region" description="Polar residues" evidence="1">
    <location>
        <begin position="227"/>
        <end position="244"/>
    </location>
</feature>
<evidence type="ECO:0000256" key="1">
    <source>
        <dbReference type="SAM" id="MobiDB-lite"/>
    </source>
</evidence>
<keyword evidence="3" id="KW-1185">Reference proteome</keyword>
<evidence type="ECO:0000313" key="3">
    <source>
        <dbReference type="Proteomes" id="UP000521943"/>
    </source>
</evidence>
<dbReference type="EMBL" id="JACGCI010000011">
    <property type="protein sequence ID" value="KAF6760731.1"/>
    <property type="molecule type" value="Genomic_DNA"/>
</dbReference>
<accession>A0A8H6MD43</accession>
<sequence>MRLRRSRQILLEKHPSSHGAYNCEKLSVSFASRTGQPTTYQLEHGGHWRLGRVSNMNGGCRSQSFALAAQRPTPVHDTHSMRQAPPPHSPHWSSRLALAAGIVTRDTGLRLRQTRVSILHAHSSKPSATHRDSAPSPSPFRLPMTDRRPHTRTIGTQPTRQIPPLHSPQSTDGSRCLTVRLIAKAHSPEPQHDGRRRDDRAATSASPNSGPLTSTANAPRPGVCKKQPTSHGTRISEGQNSYKTTAEDRTTG</sequence>